<evidence type="ECO:0000313" key="2">
    <source>
        <dbReference type="Proteomes" id="UP001431783"/>
    </source>
</evidence>
<organism evidence="1 2">
    <name type="scientific">Henosepilachna vigintioctopunctata</name>
    <dbReference type="NCBI Taxonomy" id="420089"/>
    <lineage>
        <taxon>Eukaryota</taxon>
        <taxon>Metazoa</taxon>
        <taxon>Ecdysozoa</taxon>
        <taxon>Arthropoda</taxon>
        <taxon>Hexapoda</taxon>
        <taxon>Insecta</taxon>
        <taxon>Pterygota</taxon>
        <taxon>Neoptera</taxon>
        <taxon>Endopterygota</taxon>
        <taxon>Coleoptera</taxon>
        <taxon>Polyphaga</taxon>
        <taxon>Cucujiformia</taxon>
        <taxon>Coccinelloidea</taxon>
        <taxon>Coccinellidae</taxon>
        <taxon>Epilachninae</taxon>
        <taxon>Epilachnini</taxon>
        <taxon>Henosepilachna</taxon>
    </lineage>
</organism>
<name>A0AAW1TJW0_9CUCU</name>
<dbReference type="EMBL" id="JARQZJ010000002">
    <property type="protein sequence ID" value="KAK9870220.1"/>
    <property type="molecule type" value="Genomic_DNA"/>
</dbReference>
<protein>
    <submittedName>
        <fullName evidence="1">Uncharacterized protein</fullName>
    </submittedName>
</protein>
<sequence>MQTRGENKLLIPSIENQLSNSFCRHPVCLKPRLTPGQARGGPRVLRVFTQRTMNASLPQLSTSHDVFVRSWGRDRLSNLVQERGYPSTWKSIPDSVRETAENKIIKTRFTVLTL</sequence>
<evidence type="ECO:0000313" key="1">
    <source>
        <dbReference type="EMBL" id="KAK9870220.1"/>
    </source>
</evidence>
<gene>
    <name evidence="1" type="ORF">WA026_006305</name>
</gene>
<accession>A0AAW1TJW0</accession>
<dbReference type="AlphaFoldDB" id="A0AAW1TJW0"/>
<dbReference type="Proteomes" id="UP001431783">
    <property type="component" value="Unassembled WGS sequence"/>
</dbReference>
<reference evidence="1 2" key="1">
    <citation type="submission" date="2023-03" db="EMBL/GenBank/DDBJ databases">
        <title>Genome insight into feeding habits of ladybird beetles.</title>
        <authorList>
            <person name="Li H.-S."/>
            <person name="Huang Y.-H."/>
            <person name="Pang H."/>
        </authorList>
    </citation>
    <scope>NUCLEOTIDE SEQUENCE [LARGE SCALE GENOMIC DNA]</scope>
    <source>
        <strain evidence="1">SYSU_2023b</strain>
        <tissue evidence="1">Whole body</tissue>
    </source>
</reference>
<keyword evidence="2" id="KW-1185">Reference proteome</keyword>
<proteinExistence type="predicted"/>
<comment type="caution">
    <text evidence="1">The sequence shown here is derived from an EMBL/GenBank/DDBJ whole genome shotgun (WGS) entry which is preliminary data.</text>
</comment>